<dbReference type="AlphaFoldDB" id="A0A5M8PPT7"/>
<evidence type="ECO:0000313" key="1">
    <source>
        <dbReference type="EMBL" id="KAA6411548.1"/>
    </source>
</evidence>
<dbReference type="Proteomes" id="UP000324767">
    <property type="component" value="Unassembled WGS sequence"/>
</dbReference>
<reference evidence="1 2" key="1">
    <citation type="submission" date="2019-09" db="EMBL/GenBank/DDBJ databases">
        <title>The hologenome of the rock-dwelling lichen Lasallia pustulata.</title>
        <authorList>
            <person name="Greshake Tzovaras B."/>
            <person name="Segers F."/>
            <person name="Bicker A."/>
            <person name="Dal Grande F."/>
            <person name="Otte J."/>
            <person name="Hankeln T."/>
            <person name="Schmitt I."/>
            <person name="Ebersberger I."/>
        </authorList>
    </citation>
    <scope>NUCLEOTIDE SEQUENCE [LARGE SCALE GENOMIC DNA]</scope>
    <source>
        <strain evidence="1">A1-1</strain>
    </source>
</reference>
<proteinExistence type="predicted"/>
<organism evidence="1 2">
    <name type="scientific">Lasallia pustulata</name>
    <dbReference type="NCBI Taxonomy" id="136370"/>
    <lineage>
        <taxon>Eukaryota</taxon>
        <taxon>Fungi</taxon>
        <taxon>Dikarya</taxon>
        <taxon>Ascomycota</taxon>
        <taxon>Pezizomycotina</taxon>
        <taxon>Lecanoromycetes</taxon>
        <taxon>OSLEUM clade</taxon>
        <taxon>Umbilicariomycetidae</taxon>
        <taxon>Umbilicariales</taxon>
        <taxon>Umbilicariaceae</taxon>
        <taxon>Lasallia</taxon>
    </lineage>
</organism>
<comment type="caution">
    <text evidence="1">The sequence shown here is derived from an EMBL/GenBank/DDBJ whole genome shotgun (WGS) entry which is preliminary data.</text>
</comment>
<protein>
    <submittedName>
        <fullName evidence="1">Uncharacterized protein</fullName>
    </submittedName>
</protein>
<accession>A0A5M8PPT7</accession>
<evidence type="ECO:0000313" key="2">
    <source>
        <dbReference type="Proteomes" id="UP000324767"/>
    </source>
</evidence>
<gene>
    <name evidence="1" type="ORF">FRX48_04828</name>
</gene>
<sequence length="109" mass="11802">MAEGNKNLSNTPPLRLVGGQYVALCRTIDYGSNLPSQFIAVLHRNVHTLPDFGRMCMDGVSSKEDPVICAEAVADSLTNLNSRESVHILEFESFQLSKSVEYGAGGLSD</sequence>
<name>A0A5M8PPT7_9LECA</name>
<dbReference type="EMBL" id="VXIT01000007">
    <property type="protein sequence ID" value="KAA6411548.1"/>
    <property type="molecule type" value="Genomic_DNA"/>
</dbReference>